<organism evidence="5 6">
    <name type="scientific">Novosphingobium chloroacetimidivorans</name>
    <dbReference type="NCBI Taxonomy" id="1428314"/>
    <lineage>
        <taxon>Bacteria</taxon>
        <taxon>Pseudomonadati</taxon>
        <taxon>Pseudomonadota</taxon>
        <taxon>Alphaproteobacteria</taxon>
        <taxon>Sphingomonadales</taxon>
        <taxon>Sphingomonadaceae</taxon>
        <taxon>Novosphingobium</taxon>
    </lineage>
</organism>
<evidence type="ECO:0000256" key="3">
    <source>
        <dbReference type="ARBA" id="ARBA00022679"/>
    </source>
</evidence>
<gene>
    <name evidence="5" type="ORF">HNO88_004181</name>
</gene>
<dbReference type="CDD" id="cd00761">
    <property type="entry name" value="Glyco_tranf_GTA_type"/>
    <property type="match status" value="1"/>
</dbReference>
<dbReference type="Pfam" id="PF00535">
    <property type="entry name" value="Glycos_transf_2"/>
    <property type="match status" value="1"/>
</dbReference>
<dbReference type="Gene3D" id="3.90.550.10">
    <property type="entry name" value="Spore Coat Polysaccharide Biosynthesis Protein SpsA, Chain A"/>
    <property type="match status" value="1"/>
</dbReference>
<dbReference type="PANTHER" id="PTHR43179">
    <property type="entry name" value="RHAMNOSYLTRANSFERASE WBBL"/>
    <property type="match status" value="1"/>
</dbReference>
<evidence type="ECO:0000313" key="6">
    <source>
        <dbReference type="Proteomes" id="UP000555448"/>
    </source>
</evidence>
<keyword evidence="3 5" id="KW-0808">Transferase</keyword>
<dbReference type="RefSeq" id="WP_184250296.1">
    <property type="nucleotide sequence ID" value="NZ_JACHLR010000033.1"/>
</dbReference>
<evidence type="ECO:0000259" key="4">
    <source>
        <dbReference type="Pfam" id="PF00535"/>
    </source>
</evidence>
<feature type="domain" description="Glycosyltransferase 2-like" evidence="4">
    <location>
        <begin position="7"/>
        <end position="123"/>
    </location>
</feature>
<dbReference type="GO" id="GO:0016757">
    <property type="term" value="F:glycosyltransferase activity"/>
    <property type="evidence" value="ECO:0007669"/>
    <property type="project" value="UniProtKB-KW"/>
</dbReference>
<dbReference type="PANTHER" id="PTHR43179:SF12">
    <property type="entry name" value="GALACTOFURANOSYLTRANSFERASE GLFT2"/>
    <property type="match status" value="1"/>
</dbReference>
<accession>A0A7W7KEB3</accession>
<keyword evidence="6" id="KW-1185">Reference proteome</keyword>
<dbReference type="AlphaFoldDB" id="A0A7W7KEB3"/>
<dbReference type="InterPro" id="IPR029044">
    <property type="entry name" value="Nucleotide-diphossugar_trans"/>
</dbReference>
<protein>
    <submittedName>
        <fullName evidence="5">Glycosyltransferase involved in cell wall biosynthesis</fullName>
    </submittedName>
</protein>
<dbReference type="InterPro" id="IPR001173">
    <property type="entry name" value="Glyco_trans_2-like"/>
</dbReference>
<proteinExistence type="inferred from homology"/>
<evidence type="ECO:0000256" key="1">
    <source>
        <dbReference type="ARBA" id="ARBA00006739"/>
    </source>
</evidence>
<reference evidence="5 6" key="1">
    <citation type="submission" date="2020-08" db="EMBL/GenBank/DDBJ databases">
        <title>Functional genomics of gut bacteria from endangered species of beetles.</title>
        <authorList>
            <person name="Carlos-Shanley C."/>
        </authorList>
    </citation>
    <scope>NUCLEOTIDE SEQUENCE [LARGE SCALE GENOMIC DNA]</scope>
    <source>
        <strain evidence="5 6">S00245</strain>
    </source>
</reference>
<evidence type="ECO:0000256" key="2">
    <source>
        <dbReference type="ARBA" id="ARBA00022676"/>
    </source>
</evidence>
<sequence length="286" mass="31243">MSLPSVSVIIPTYNDERLAACLAALEQQDYAGPYEVIVVDNGSDVLPTVTGRARLLQEAKPGSYNARNRALGEATGTILAFTDSDCVPHPGWLSAGVSAVTNEPDIGLAGGQVQITPMSGAKPSLAELYEVAIAFPQETYVREGKYAATANMFTTRSVMETVGPFNNKLRSGGDAEWGQRTAAAGYRLVYVDGAVVDHPARTHDEIMHKLRRTTGGERDRRPGWLQCVRFCARHLPPPRSRIRRVLALKGIDPARRAALVGYCVFIYWRHAAERLRLQITGAHSSR</sequence>
<keyword evidence="2" id="KW-0328">Glycosyltransferase</keyword>
<dbReference type="EMBL" id="JACHLR010000033">
    <property type="protein sequence ID" value="MBB4860836.1"/>
    <property type="molecule type" value="Genomic_DNA"/>
</dbReference>
<comment type="similarity">
    <text evidence="1">Belongs to the glycosyltransferase 2 family.</text>
</comment>
<evidence type="ECO:0000313" key="5">
    <source>
        <dbReference type="EMBL" id="MBB4860836.1"/>
    </source>
</evidence>
<comment type="caution">
    <text evidence="5">The sequence shown here is derived from an EMBL/GenBank/DDBJ whole genome shotgun (WGS) entry which is preliminary data.</text>
</comment>
<dbReference type="SUPFAM" id="SSF53448">
    <property type="entry name" value="Nucleotide-diphospho-sugar transferases"/>
    <property type="match status" value="1"/>
</dbReference>
<name>A0A7W7KEB3_9SPHN</name>
<dbReference type="Proteomes" id="UP000555448">
    <property type="component" value="Unassembled WGS sequence"/>
</dbReference>